<dbReference type="Proteomes" id="UP000663852">
    <property type="component" value="Unassembled WGS sequence"/>
</dbReference>
<evidence type="ECO:0000313" key="1">
    <source>
        <dbReference type="EMBL" id="CAF1511002.1"/>
    </source>
</evidence>
<organism evidence="1 2">
    <name type="scientific">Adineta ricciae</name>
    <name type="common">Rotifer</name>
    <dbReference type="NCBI Taxonomy" id="249248"/>
    <lineage>
        <taxon>Eukaryota</taxon>
        <taxon>Metazoa</taxon>
        <taxon>Spiralia</taxon>
        <taxon>Gnathifera</taxon>
        <taxon>Rotifera</taxon>
        <taxon>Eurotatoria</taxon>
        <taxon>Bdelloidea</taxon>
        <taxon>Adinetida</taxon>
        <taxon>Adinetidae</taxon>
        <taxon>Adineta</taxon>
    </lineage>
</organism>
<protein>
    <submittedName>
        <fullName evidence="1">Uncharacterized protein</fullName>
    </submittedName>
</protein>
<dbReference type="EMBL" id="CAJNOJ010000694">
    <property type="protein sequence ID" value="CAF1511002.1"/>
    <property type="molecule type" value="Genomic_DNA"/>
</dbReference>
<comment type="caution">
    <text evidence="1">The sequence shown here is derived from an EMBL/GenBank/DDBJ whole genome shotgun (WGS) entry which is preliminary data.</text>
</comment>
<reference evidence="1" key="1">
    <citation type="submission" date="2021-02" db="EMBL/GenBank/DDBJ databases">
        <authorList>
            <person name="Nowell W R."/>
        </authorList>
    </citation>
    <scope>NUCLEOTIDE SEQUENCE</scope>
</reference>
<evidence type="ECO:0000313" key="2">
    <source>
        <dbReference type="Proteomes" id="UP000663852"/>
    </source>
</evidence>
<gene>
    <name evidence="1" type="ORF">EDS130_LOCUS43247</name>
</gene>
<accession>A0A815U9L7</accession>
<dbReference type="OrthoDB" id="10019645at2759"/>
<dbReference type="AlphaFoldDB" id="A0A815U9L7"/>
<sequence length="182" mass="20405">MALFSSPATSSTVVREVSDEKFQKIYSPVDGAAQLLNDGRTFETIKRITYMCALGKNSYSTGIYRIRMKLHYGNAFIGVRSRHLQVEPSMASLYQETPSTYGWFTNGARTVDGHADNSAIRVPKKEDTMIELTLYCDEHRLTIVFSGDNSQRDEMKVDGLSAPFPWCLFVQLSRIGACISIV</sequence>
<proteinExistence type="predicted"/>
<name>A0A815U9L7_ADIRI</name>